<evidence type="ECO:0008006" key="4">
    <source>
        <dbReference type="Google" id="ProtNLM"/>
    </source>
</evidence>
<dbReference type="AlphaFoldDB" id="A0A9D1SYN9"/>
<feature type="transmembrane region" description="Helical" evidence="1">
    <location>
        <begin position="12"/>
        <end position="31"/>
    </location>
</feature>
<proteinExistence type="predicted"/>
<keyword evidence="1" id="KW-1133">Transmembrane helix</keyword>
<comment type="caution">
    <text evidence="2">The sequence shown here is derived from an EMBL/GenBank/DDBJ whole genome shotgun (WGS) entry which is preliminary data.</text>
</comment>
<keyword evidence="1" id="KW-0812">Transmembrane</keyword>
<gene>
    <name evidence="2" type="ORF">IAA62_02715</name>
</gene>
<keyword evidence="1" id="KW-0472">Membrane</keyword>
<dbReference type="Proteomes" id="UP000886861">
    <property type="component" value="Unassembled WGS sequence"/>
</dbReference>
<name>A0A9D1SYN9_9FIRM</name>
<sequence length="536" mass="57847">MKAKKHSFWLNYYVAVLLALILIMPSFIFNFNISPTQAAISLEGTGTSSNPYKISTTADLTTFANWVNNGNTGENQYFELTNNISGAGVPVIGSLVYGAERRFKGTFDGNGFSISNVNRTNNSTNQQGDLGLFGYLEGTVRNLIILNGTITLSTAGKSVGAIAGSTYGGALIERCFNSGCTVQMTSTSMDYAQVGGLVGAAGGNTTIRYSGNIASVINYAKGTAKAGGIMGVQNEGTTTITECYNKGSITAGRSTTTNEAYAGGIIGQNGTISNCYNRGSVSAYAKTQESENGYDTGRKDLVNGFYFQYINTTYEEKKFAYAGGIAGYSNNVKNCYNTASIYGGYNIKDIRNQSFDFIYDSWQPINAGNYSIKKATKNKPVHLKYELYSGSIVGFCNGTAPSNCYSVSNCVSNYSTVYSAPTSQTMIDNLSKYVYIGTGGLHFESGSANTIASNYNYTIHFHSYTYFTAVWIPTKKTTKDENITSYSYADKKDYNITNTSITANNLGSSIWASNSLINNGYPYLKNTMWTSGAQSF</sequence>
<reference evidence="2" key="1">
    <citation type="submission" date="2020-10" db="EMBL/GenBank/DDBJ databases">
        <authorList>
            <person name="Gilroy R."/>
        </authorList>
    </citation>
    <scope>NUCLEOTIDE SEQUENCE</scope>
    <source>
        <strain evidence="2">CHK186-9395</strain>
    </source>
</reference>
<dbReference type="Gene3D" id="2.160.20.110">
    <property type="match status" value="1"/>
</dbReference>
<evidence type="ECO:0000313" key="2">
    <source>
        <dbReference type="EMBL" id="HIV01449.1"/>
    </source>
</evidence>
<dbReference type="EMBL" id="DVOJ01000010">
    <property type="protein sequence ID" value="HIV01449.1"/>
    <property type="molecule type" value="Genomic_DNA"/>
</dbReference>
<evidence type="ECO:0000256" key="1">
    <source>
        <dbReference type="SAM" id="Phobius"/>
    </source>
</evidence>
<protein>
    <recommendedName>
        <fullName evidence="4">GLUG domain-containing protein</fullName>
    </recommendedName>
</protein>
<reference evidence="2" key="2">
    <citation type="journal article" date="2021" name="PeerJ">
        <title>Extensive microbial diversity within the chicken gut microbiome revealed by metagenomics and culture.</title>
        <authorList>
            <person name="Gilroy R."/>
            <person name="Ravi A."/>
            <person name="Getino M."/>
            <person name="Pursley I."/>
            <person name="Horton D.L."/>
            <person name="Alikhan N.F."/>
            <person name="Baker D."/>
            <person name="Gharbi K."/>
            <person name="Hall N."/>
            <person name="Watson M."/>
            <person name="Adriaenssens E.M."/>
            <person name="Foster-Nyarko E."/>
            <person name="Jarju S."/>
            <person name="Secka A."/>
            <person name="Antonio M."/>
            <person name="Oren A."/>
            <person name="Chaudhuri R.R."/>
            <person name="La Ragione R."/>
            <person name="Hildebrand F."/>
            <person name="Pallen M.J."/>
        </authorList>
    </citation>
    <scope>NUCLEOTIDE SEQUENCE</scope>
    <source>
        <strain evidence="2">CHK186-9395</strain>
    </source>
</reference>
<evidence type="ECO:0000313" key="3">
    <source>
        <dbReference type="Proteomes" id="UP000886861"/>
    </source>
</evidence>
<accession>A0A9D1SYN9</accession>
<organism evidence="2 3">
    <name type="scientific">Candidatus Caccopulliclostridium gallistercoris</name>
    <dbReference type="NCBI Taxonomy" id="2840719"/>
    <lineage>
        <taxon>Bacteria</taxon>
        <taxon>Bacillati</taxon>
        <taxon>Bacillota</taxon>
        <taxon>Clostridia</taxon>
        <taxon>Candidatus Caccopulliclostridium</taxon>
    </lineage>
</organism>